<dbReference type="InterPro" id="IPR050540">
    <property type="entry name" value="F-actin_Monoox_Mical"/>
</dbReference>
<dbReference type="Proteomes" id="UP000887566">
    <property type="component" value="Unplaced"/>
</dbReference>
<feature type="coiled-coil region" evidence="3">
    <location>
        <begin position="148"/>
        <end position="196"/>
    </location>
</feature>
<feature type="compositionally biased region" description="Low complexity" evidence="4">
    <location>
        <begin position="224"/>
        <end position="237"/>
    </location>
</feature>
<dbReference type="InterPro" id="IPR036872">
    <property type="entry name" value="CH_dom_sf"/>
</dbReference>
<feature type="compositionally biased region" description="Polar residues" evidence="4">
    <location>
        <begin position="755"/>
        <end position="786"/>
    </location>
</feature>
<sequence length="978" mass="108759">MKPPLLATNGEKRTAIPQSTPRQRTTVAARTHSVQPEGNSQKSGRAASPSLQTVLSPTSGMFLSRSQDCLDGGSRGLGLRRKASTPTSSLLAGRPQSSLGIPKLSMRSAKPLASPVKDSSINVRLPDRAAVVNSAGRRMTPHQADARINKTKMTVTELQKAKQDLEAQLSELTKKADNKQAEMATMRIELRRLKETHHDEVGRLKAELEAMRKCAPNSAGDNCTSSGVTESTSSVQVDAATDPVKELDTDESDAAAIDWDRQSCSSEISFACLQDRIVQMEETHYCTTEELQATLQELTDLQDIVNDLTTENSQLGDDKHTLAETIFTQSQKLDRNRLQIANLKHLLLSGPEFRRSPPEADESDGREQRLVELLRATHDELEDLKCRYVDVRAALNSAQDENKERTDMVQVLRDHARLLESQNEGLSTEVRAFENRLLQVQSERDKDRRELMRMSGLYEKERCRSEELQMQSTAASKSELERMLDAARRDKDATEQRSQLLEESVAALKREIERLSSHRSTLGHELGSATEIAESLKTRLAEAELERDEAKRQAAEVHISLMESNDRCKRLMEDKQEYMANIVTLQQHADSLAGQRSALEKELTDFKANRQQQEEEWSQFETDLLVAVRVANDFKMEAQGDIDRLTEETTNLRNRLTRLHAELDRAKRELTLRTPLPMRTAAAAVGCHSAEPAGGGEIKSRIDSYLKGVAASSSSASATSRRESRSGSTVRSLIESMEPNEEGNAYRPARRRQDSTTTPAAFRQQSQSARSPSTDSPKSFRPTSVDSVDRLSQRIKQANSESEVAITSCRLPTTCSAQERLGDMGGEEAKPKGILVNKGSPVGVTAQKKAAYLDPEARESLGKLMKDAPRGSRRNALLKWCQNRLVNYKGVDITNFSSSWNDGLAFCALMHSYLPDKIPFDTLDNKDKRRNFSLAFEAAAEAGVPESLSVDEMVALERPDWQAVMGYVTSVYKQLDAD</sequence>
<dbReference type="PANTHER" id="PTHR23167:SF69">
    <property type="entry name" value="FI18193P1"/>
    <property type="match status" value="1"/>
</dbReference>
<name>A0A914W4A3_9BILA</name>
<evidence type="ECO:0000313" key="6">
    <source>
        <dbReference type="Proteomes" id="UP000887566"/>
    </source>
</evidence>
<reference evidence="7" key="1">
    <citation type="submission" date="2022-11" db="UniProtKB">
        <authorList>
            <consortium name="WormBaseParasite"/>
        </authorList>
    </citation>
    <scope>IDENTIFICATION</scope>
</reference>
<keyword evidence="2 3" id="KW-0175">Coiled coil</keyword>
<evidence type="ECO:0000259" key="5">
    <source>
        <dbReference type="PROSITE" id="PS50021"/>
    </source>
</evidence>
<dbReference type="AlphaFoldDB" id="A0A914W4A3"/>
<dbReference type="SUPFAM" id="SSF47576">
    <property type="entry name" value="Calponin-homology domain, CH-domain"/>
    <property type="match status" value="1"/>
</dbReference>
<dbReference type="Gene3D" id="1.10.418.10">
    <property type="entry name" value="Calponin-like domain"/>
    <property type="match status" value="1"/>
</dbReference>
<evidence type="ECO:0000256" key="3">
    <source>
        <dbReference type="SAM" id="Coils"/>
    </source>
</evidence>
<feature type="coiled-coil region" evidence="3">
    <location>
        <begin position="381"/>
        <end position="669"/>
    </location>
</feature>
<dbReference type="PROSITE" id="PS50021">
    <property type="entry name" value="CH"/>
    <property type="match status" value="1"/>
</dbReference>
<feature type="compositionally biased region" description="Low complexity" evidence="4">
    <location>
        <begin position="710"/>
        <end position="719"/>
    </location>
</feature>
<feature type="region of interest" description="Disordered" evidence="4">
    <location>
        <begin position="1"/>
        <end position="54"/>
    </location>
</feature>
<feature type="region of interest" description="Disordered" evidence="4">
    <location>
        <begin position="73"/>
        <end position="102"/>
    </location>
</feature>
<evidence type="ECO:0000256" key="4">
    <source>
        <dbReference type="SAM" id="MobiDB-lite"/>
    </source>
</evidence>
<dbReference type="FunFam" id="1.10.418.10:FF:000020">
    <property type="entry name" value="Cytospin-A isoform 1"/>
    <property type="match status" value="1"/>
</dbReference>
<dbReference type="SMART" id="SM00033">
    <property type="entry name" value="CH"/>
    <property type="match status" value="1"/>
</dbReference>
<evidence type="ECO:0000313" key="7">
    <source>
        <dbReference type="WBParaSite" id="PSAMB.scaffold31size108074.g851.t1"/>
    </source>
</evidence>
<organism evidence="6 7">
    <name type="scientific">Plectus sambesii</name>
    <dbReference type="NCBI Taxonomy" id="2011161"/>
    <lineage>
        <taxon>Eukaryota</taxon>
        <taxon>Metazoa</taxon>
        <taxon>Ecdysozoa</taxon>
        <taxon>Nematoda</taxon>
        <taxon>Chromadorea</taxon>
        <taxon>Plectida</taxon>
        <taxon>Plectina</taxon>
        <taxon>Plectoidea</taxon>
        <taxon>Plectidae</taxon>
        <taxon>Plectus</taxon>
    </lineage>
</organism>
<evidence type="ECO:0000256" key="2">
    <source>
        <dbReference type="ARBA" id="ARBA00023054"/>
    </source>
</evidence>
<dbReference type="Pfam" id="PF00307">
    <property type="entry name" value="CH"/>
    <property type="match status" value="1"/>
</dbReference>
<dbReference type="WBParaSite" id="PSAMB.scaffold31size108074.g851.t1">
    <property type="protein sequence ID" value="PSAMB.scaffold31size108074.g851.t1"/>
    <property type="gene ID" value="PSAMB.scaffold31size108074.g851"/>
</dbReference>
<feature type="region of interest" description="Disordered" evidence="4">
    <location>
        <begin position="710"/>
        <end position="790"/>
    </location>
</feature>
<keyword evidence="6" id="KW-1185">Reference proteome</keyword>
<protein>
    <submittedName>
        <fullName evidence="7">Calponin-homology (CH) domain-containing protein</fullName>
    </submittedName>
</protein>
<evidence type="ECO:0000256" key="1">
    <source>
        <dbReference type="ARBA" id="ARBA00009452"/>
    </source>
</evidence>
<dbReference type="InterPro" id="IPR001715">
    <property type="entry name" value="CH_dom"/>
</dbReference>
<comment type="similarity">
    <text evidence="1">Belongs to the cytospin-A family.</text>
</comment>
<proteinExistence type="inferred from homology"/>
<feature type="compositionally biased region" description="Polar residues" evidence="4">
    <location>
        <begin position="16"/>
        <end position="54"/>
    </location>
</feature>
<accession>A0A914W4A3</accession>
<dbReference type="PANTHER" id="PTHR23167">
    <property type="entry name" value="CALPONIN HOMOLOGY DOMAIN-CONTAINING PROTEIN DDB_G0272472-RELATED"/>
    <property type="match status" value="1"/>
</dbReference>
<feature type="compositionally biased region" description="Polar residues" evidence="4">
    <location>
        <begin position="84"/>
        <end position="99"/>
    </location>
</feature>
<feature type="region of interest" description="Disordered" evidence="4">
    <location>
        <begin position="216"/>
        <end position="239"/>
    </location>
</feature>
<feature type="domain" description="Calponin-homology (CH)" evidence="5">
    <location>
        <begin position="871"/>
        <end position="976"/>
    </location>
</feature>